<evidence type="ECO:0000313" key="3">
    <source>
        <dbReference type="Proteomes" id="UP000018348"/>
    </source>
</evidence>
<dbReference type="AlphaFoldDB" id="T2IKL6"/>
<name>T2IKL6_CROWT</name>
<dbReference type="Proteomes" id="UP000018348">
    <property type="component" value="Unassembled WGS sequence"/>
</dbReference>
<comment type="caution">
    <text evidence="2">The sequence shown here is derived from an EMBL/GenBank/DDBJ whole genome shotgun (WGS) entry which is preliminary data.</text>
</comment>
<gene>
    <name evidence="2" type="ORF">CWATWH8502_3683</name>
</gene>
<accession>T2IKL6</accession>
<feature type="chain" id="PRO_5004601737" description="PEP-CTERM protein-sorting domain-containing protein" evidence="1">
    <location>
        <begin position="25"/>
        <end position="343"/>
    </location>
</feature>
<feature type="signal peptide" evidence="1">
    <location>
        <begin position="1"/>
        <end position="24"/>
    </location>
</feature>
<proteinExistence type="predicted"/>
<evidence type="ECO:0000313" key="2">
    <source>
        <dbReference type="EMBL" id="CCQ53449.1"/>
    </source>
</evidence>
<evidence type="ECO:0008006" key="4">
    <source>
        <dbReference type="Google" id="ProtNLM"/>
    </source>
</evidence>
<organism evidence="2 3">
    <name type="scientific">Crocosphaera watsonii WH 8502</name>
    <dbReference type="NCBI Taxonomy" id="423474"/>
    <lineage>
        <taxon>Bacteria</taxon>
        <taxon>Bacillati</taxon>
        <taxon>Cyanobacteriota</taxon>
        <taxon>Cyanophyceae</taxon>
        <taxon>Oscillatoriophycideae</taxon>
        <taxon>Chroococcales</taxon>
        <taxon>Aphanothecaceae</taxon>
        <taxon>Crocosphaera</taxon>
    </lineage>
</organism>
<keyword evidence="1" id="KW-0732">Signal</keyword>
<dbReference type="PROSITE" id="PS51257">
    <property type="entry name" value="PROKAR_LIPOPROTEIN"/>
    <property type="match status" value="1"/>
</dbReference>
<dbReference type="RefSeq" id="WP_021832018.1">
    <property type="nucleotide sequence ID" value="NZ_CAQK01000828.1"/>
</dbReference>
<dbReference type="EMBL" id="CAQK01000828">
    <property type="protein sequence ID" value="CCQ53449.1"/>
    <property type="molecule type" value="Genomic_DNA"/>
</dbReference>
<protein>
    <recommendedName>
        <fullName evidence="4">PEP-CTERM protein-sorting domain-containing protein</fullName>
    </recommendedName>
</protein>
<reference evidence="2 3" key="1">
    <citation type="submission" date="2013-01" db="EMBL/GenBank/DDBJ databases">
        <authorList>
            <person name="Bench S."/>
        </authorList>
    </citation>
    <scope>NUCLEOTIDE SEQUENCE [LARGE SCALE GENOMIC DNA]</scope>
    <source>
        <strain evidence="2 3">WH 8502</strain>
    </source>
</reference>
<sequence length="343" mass="35594">MIKSFTLGMLLTCGSLILACSAEAALFSSFQFNGKGNWSIDAVGSNSTPVGTISADVPVGSTVEKAFLYSTTFLNNNSFVPTVTFEGTIYSGADWTNLGSFTGFNLTGFRTDVTSQVAALIGGGSNSLFNFTVNSESPNNNIDGEVLAIVYSNPSELERTIAFLDGGTEPAGDTTSVNLAEPLTADQLADPDFEALLSLGIGFGQQSVSNNQFSLVDINGTRLTSAAGGEDDGIQNSDGGLITVGGLGDSSDNPADPFAGPTNPRSDDELYDLTPFLSAGDSQIVIDTENPSNNDNIFFAGINITAVAGVNEQPPTVPEPTSIIGLLTFGLFGLSQAVRKESK</sequence>
<evidence type="ECO:0000256" key="1">
    <source>
        <dbReference type="SAM" id="SignalP"/>
    </source>
</evidence>
<reference evidence="2 3" key="2">
    <citation type="submission" date="2013-09" db="EMBL/GenBank/DDBJ databases">
        <title>Whole genome comparison of six Crocosphaera watsonii strains with differing phenotypes.</title>
        <authorList>
            <person name="Bench S.R."/>
            <person name="Heller P."/>
            <person name="Frank I."/>
            <person name="Arciniega M."/>
            <person name="Shilova I.N."/>
            <person name="Zehr J.P."/>
        </authorList>
    </citation>
    <scope>NUCLEOTIDE SEQUENCE [LARGE SCALE GENOMIC DNA]</scope>
    <source>
        <strain evidence="2 3">WH 8502</strain>
    </source>
</reference>